<sequence length="236" mass="25412">MNRRQILASMAALAGNASTAQAAELSGEMPWEPGQAKVPPLPDPGPDRLVFFTLAEAEAVGAMADRIIPADDLSVGGKEAGCVRFIDRELAGPYGRAATQYRLGRFVKGTPEQGIQSPLAPADRYRLGLAALDRHCRAAHGKGYAALPPAEQDKVLSAMEAGTLDLGVVDAKEMFEQILQNVREGFLADPLYGGNKDLVSWRMLGFPGAQYDFRDVIDLKGKKLDFVPVSMIDKTL</sequence>
<evidence type="ECO:0000313" key="3">
    <source>
        <dbReference type="Proteomes" id="UP000543554"/>
    </source>
</evidence>
<feature type="chain" id="PRO_5041236332" evidence="1">
    <location>
        <begin position="23"/>
        <end position="236"/>
    </location>
</feature>
<dbReference type="InterPro" id="IPR027056">
    <property type="entry name" value="Gluconate_2DH_su3"/>
</dbReference>
<protein>
    <submittedName>
        <fullName evidence="2">Gluconate 2-dehydrogenase gamma chain</fullName>
        <ecNumber evidence="2">1.1.99.3</ecNumber>
    </submittedName>
</protein>
<organism evidence="2 3">
    <name type="scientific">Methylorubrum thiocyanatum</name>
    <dbReference type="NCBI Taxonomy" id="47958"/>
    <lineage>
        <taxon>Bacteria</taxon>
        <taxon>Pseudomonadati</taxon>
        <taxon>Pseudomonadota</taxon>
        <taxon>Alphaproteobacteria</taxon>
        <taxon>Hyphomicrobiales</taxon>
        <taxon>Methylobacteriaceae</taxon>
        <taxon>Methylorubrum</taxon>
    </lineage>
</organism>
<dbReference type="RefSeq" id="WP_182555939.1">
    <property type="nucleotide sequence ID" value="NZ_BPRF01000017.1"/>
</dbReference>
<feature type="signal peptide" evidence="1">
    <location>
        <begin position="1"/>
        <end position="22"/>
    </location>
</feature>
<accession>A0AA40S589</accession>
<gene>
    <name evidence="2" type="ORF">HNR51_003773</name>
</gene>
<dbReference type="EC" id="1.1.99.3" evidence="2"/>
<comment type="caution">
    <text evidence="2">The sequence shown here is derived from an EMBL/GenBank/DDBJ whole genome shotgun (WGS) entry which is preliminary data.</text>
</comment>
<dbReference type="AlphaFoldDB" id="A0AA40S589"/>
<evidence type="ECO:0000313" key="2">
    <source>
        <dbReference type="EMBL" id="MBA8914680.1"/>
    </source>
</evidence>
<reference evidence="2 3" key="1">
    <citation type="submission" date="2020-08" db="EMBL/GenBank/DDBJ databases">
        <title>Genomic Encyclopedia of Type Strains, Phase IV (KMG-IV): sequencing the most valuable type-strain genomes for metagenomic binning, comparative biology and taxonomic classification.</title>
        <authorList>
            <person name="Goeker M."/>
        </authorList>
    </citation>
    <scope>NUCLEOTIDE SEQUENCE [LARGE SCALE GENOMIC DNA]</scope>
    <source>
        <strain evidence="2 3">DSM 11490</strain>
    </source>
</reference>
<dbReference type="GO" id="GO:0033717">
    <property type="term" value="F:gluconate 2-dehydrogenase (acceptor) activity"/>
    <property type="evidence" value="ECO:0007669"/>
    <property type="project" value="UniProtKB-EC"/>
</dbReference>
<keyword evidence="2" id="KW-0560">Oxidoreductase</keyword>
<proteinExistence type="predicted"/>
<keyword evidence="3" id="KW-1185">Reference proteome</keyword>
<keyword evidence="1" id="KW-0732">Signal</keyword>
<name>A0AA40S589_9HYPH</name>
<dbReference type="EMBL" id="JACJIB010000006">
    <property type="protein sequence ID" value="MBA8914680.1"/>
    <property type="molecule type" value="Genomic_DNA"/>
</dbReference>
<dbReference type="Proteomes" id="UP000543554">
    <property type="component" value="Unassembled WGS sequence"/>
</dbReference>
<dbReference type="Pfam" id="PF13618">
    <property type="entry name" value="Gluconate_2-dh3"/>
    <property type="match status" value="1"/>
</dbReference>
<evidence type="ECO:0000256" key="1">
    <source>
        <dbReference type="SAM" id="SignalP"/>
    </source>
</evidence>